<dbReference type="InterPro" id="IPR009003">
    <property type="entry name" value="Peptidase_S1_PA"/>
</dbReference>
<keyword evidence="1" id="KW-0863">Zinc-finger</keyword>
<evidence type="ECO:0000256" key="1">
    <source>
        <dbReference type="PROSITE-ProRule" id="PRU00175"/>
    </source>
</evidence>
<keyword evidence="1" id="KW-0862">Zinc</keyword>
<dbReference type="PANTHER" id="PTHR21004:SF0">
    <property type="entry name" value="PEROXISOMAL LEADER PEPTIDE-PROCESSING PROTEASE"/>
    <property type="match status" value="1"/>
</dbReference>
<evidence type="ECO:0000313" key="4">
    <source>
        <dbReference type="EMBL" id="CDW86700.1"/>
    </source>
</evidence>
<proteinExistence type="predicted"/>
<gene>
    <name evidence="4" type="primary">Contig573.g631</name>
    <name evidence="4" type="ORF">STYLEM_15798</name>
</gene>
<dbReference type="InParanoid" id="A0A078AW55"/>
<dbReference type="Proteomes" id="UP000039865">
    <property type="component" value="Unassembled WGS sequence"/>
</dbReference>
<keyword evidence="2" id="KW-0812">Transmembrane</keyword>
<dbReference type="PROSITE" id="PS50089">
    <property type="entry name" value="ZF_RING_2"/>
    <property type="match status" value="1"/>
</dbReference>
<feature type="domain" description="RING-type" evidence="3">
    <location>
        <begin position="683"/>
        <end position="734"/>
    </location>
</feature>
<dbReference type="GO" id="GO:0004252">
    <property type="term" value="F:serine-type endopeptidase activity"/>
    <property type="evidence" value="ECO:0007669"/>
    <property type="project" value="InterPro"/>
</dbReference>
<name>A0A078AW55_STYLE</name>
<keyword evidence="5" id="KW-1185">Reference proteome</keyword>
<feature type="transmembrane region" description="Helical" evidence="2">
    <location>
        <begin position="557"/>
        <end position="576"/>
    </location>
</feature>
<feature type="transmembrane region" description="Helical" evidence="2">
    <location>
        <begin position="517"/>
        <end position="537"/>
    </location>
</feature>
<evidence type="ECO:0000313" key="5">
    <source>
        <dbReference type="Proteomes" id="UP000039865"/>
    </source>
</evidence>
<dbReference type="PANTHER" id="PTHR21004">
    <property type="entry name" value="SERINE PROTEASE-RELATED"/>
    <property type="match status" value="1"/>
</dbReference>
<dbReference type="OrthoDB" id="1350957at2759"/>
<keyword evidence="2" id="KW-1133">Transmembrane helix</keyword>
<keyword evidence="1" id="KW-0479">Metal-binding</keyword>
<feature type="transmembrane region" description="Helical" evidence="2">
    <location>
        <begin position="588"/>
        <end position="613"/>
    </location>
</feature>
<dbReference type="Pfam" id="PF13365">
    <property type="entry name" value="Trypsin_2"/>
    <property type="match status" value="1"/>
</dbReference>
<dbReference type="Gene3D" id="3.30.40.10">
    <property type="entry name" value="Zinc/RING finger domain, C3HC4 (zinc finger)"/>
    <property type="match status" value="1"/>
</dbReference>
<dbReference type="InterPro" id="IPR043504">
    <property type="entry name" value="Peptidase_S1_PA_chymotrypsin"/>
</dbReference>
<dbReference type="InterPro" id="IPR013083">
    <property type="entry name" value="Znf_RING/FYVE/PHD"/>
</dbReference>
<reference evidence="4 5" key="1">
    <citation type="submission" date="2014-06" db="EMBL/GenBank/DDBJ databases">
        <authorList>
            <person name="Swart Estienne"/>
        </authorList>
    </citation>
    <scope>NUCLEOTIDE SEQUENCE [LARGE SCALE GENOMIC DNA]</scope>
    <source>
        <strain evidence="4 5">130c</strain>
    </source>
</reference>
<dbReference type="EMBL" id="CCKQ01014896">
    <property type="protein sequence ID" value="CDW86700.1"/>
    <property type="molecule type" value="Genomic_DNA"/>
</dbReference>
<dbReference type="InterPro" id="IPR039245">
    <property type="entry name" value="TYSND1/DEG15"/>
</dbReference>
<dbReference type="GO" id="GO:0016485">
    <property type="term" value="P:protein processing"/>
    <property type="evidence" value="ECO:0007669"/>
    <property type="project" value="InterPro"/>
</dbReference>
<dbReference type="GO" id="GO:0005777">
    <property type="term" value="C:peroxisome"/>
    <property type="evidence" value="ECO:0007669"/>
    <property type="project" value="InterPro"/>
</dbReference>
<keyword evidence="2" id="KW-0472">Membrane</keyword>
<organism evidence="4 5">
    <name type="scientific">Stylonychia lemnae</name>
    <name type="common">Ciliate</name>
    <dbReference type="NCBI Taxonomy" id="5949"/>
    <lineage>
        <taxon>Eukaryota</taxon>
        <taxon>Sar</taxon>
        <taxon>Alveolata</taxon>
        <taxon>Ciliophora</taxon>
        <taxon>Intramacronucleata</taxon>
        <taxon>Spirotrichea</taxon>
        <taxon>Stichotrichia</taxon>
        <taxon>Sporadotrichida</taxon>
        <taxon>Oxytrichidae</taxon>
        <taxon>Stylonychinae</taxon>
        <taxon>Stylonychia</taxon>
    </lineage>
</organism>
<accession>A0A078AW55</accession>
<dbReference type="InterPro" id="IPR001841">
    <property type="entry name" value="Znf_RING"/>
</dbReference>
<evidence type="ECO:0000259" key="3">
    <source>
        <dbReference type="PROSITE" id="PS50089"/>
    </source>
</evidence>
<dbReference type="SUPFAM" id="SSF50494">
    <property type="entry name" value="Trypsin-like serine proteases"/>
    <property type="match status" value="1"/>
</dbReference>
<evidence type="ECO:0000256" key="2">
    <source>
        <dbReference type="SAM" id="Phobius"/>
    </source>
</evidence>
<dbReference type="AlphaFoldDB" id="A0A078AW55"/>
<dbReference type="Gene3D" id="2.40.10.10">
    <property type="entry name" value="Trypsin-like serine proteases"/>
    <property type="match status" value="2"/>
</dbReference>
<dbReference type="GO" id="GO:0008270">
    <property type="term" value="F:zinc ion binding"/>
    <property type="evidence" value="ECO:0007669"/>
    <property type="project" value="UniProtKB-KW"/>
</dbReference>
<sequence>MIKSADISNNCRFALIRRSNSDKDGLNNREYTQDDFESLKLIRMVKIPELERDVSQLIYRNNLELDYRDLAGNTFGLSYPIDLLRMSTFLIFTKSKEQIDINSKDIVKYLQQQRSVASSQCVLKQQQKIINICSPFGLNSRELFLNIMFKGIISNKFSPCLYLADLDGHLNNVEGSPIFDSKTGCIIGVRLPNVHSNNLLIKFATFIPINQLLDSLFKVQGQSTWSKQVKDKNDSFIDYYKNIIVKVSDSNLNSSGILVDGSRGLVLTNSHCIVNKETSISIKVMKQNYFARVLAKSIDQETIDIALLKLTSTHKIKNNLKLDLERVQNLKEGDTVYSVGFGVFRDLQYPSVYKGYVTRIVYHENKSLFIQHTAKTYPGQSGGGLFDKDGYLIGLIFKNSVLNISQENSVKLQLDKMCAALIPTTNYYLSSIATRREQKSYRATFSPKTQSRITIKMQNRLPRRLSFEERQYQFRRVKAYLGQLLALNMAFTFIINLIMLIYGILIIKDIGTFSHPYFTLILLTILTNLTNMPLLLLQSKQARNLCEYFHQVFRVTLLILFIQTLVSIFAIILPMLRAVVSTRDMTQGLIYLMINEGIRLIQGILFAGSLCYITKNRMVYEQLSEVYTHRELQRHNLRSQASEKIAVLYYFIVSDNQIEIVDKIPDADINDENVRETLEQTECVICLEVLWTRNGSSECLQIKLLSCQHRGKNYYHKVCLLEWFKVKQVCPICKDEKILETHLLEYIDNDFFDMHSNNEANENNLESDKLESEKQLRSKSFEAQSCNLNASLNDLRKQTSKIFNRNFSYQL</sequence>
<feature type="transmembrane region" description="Helical" evidence="2">
    <location>
        <begin position="480"/>
        <end position="505"/>
    </location>
</feature>
<protein>
    <submittedName>
        <fullName evidence="4">Serine family</fullName>
    </submittedName>
</protein>
<dbReference type="SUPFAM" id="SSF57850">
    <property type="entry name" value="RING/U-box"/>
    <property type="match status" value="1"/>
</dbReference>